<organism evidence="2 4">
    <name type="scientific">Didymodactylos carnosus</name>
    <dbReference type="NCBI Taxonomy" id="1234261"/>
    <lineage>
        <taxon>Eukaryota</taxon>
        <taxon>Metazoa</taxon>
        <taxon>Spiralia</taxon>
        <taxon>Gnathifera</taxon>
        <taxon>Rotifera</taxon>
        <taxon>Eurotatoria</taxon>
        <taxon>Bdelloidea</taxon>
        <taxon>Philodinida</taxon>
        <taxon>Philodinidae</taxon>
        <taxon>Didymodactylos</taxon>
    </lineage>
</organism>
<gene>
    <name evidence="2" type="ORF">OVA965_LOCUS42005</name>
    <name evidence="3" type="ORF">TMI583_LOCUS43794</name>
</gene>
<dbReference type="AlphaFoldDB" id="A0A8S2G2E7"/>
<dbReference type="Proteomes" id="UP000677228">
    <property type="component" value="Unassembled WGS sequence"/>
</dbReference>
<protein>
    <recommendedName>
        <fullName evidence="1">ADP ribosyltransferase domain-containing protein</fullName>
    </recommendedName>
</protein>
<reference evidence="2" key="1">
    <citation type="submission" date="2021-02" db="EMBL/GenBank/DDBJ databases">
        <authorList>
            <person name="Nowell W R."/>
        </authorList>
    </citation>
    <scope>NUCLEOTIDE SEQUENCE</scope>
</reference>
<dbReference type="SUPFAM" id="SSF56399">
    <property type="entry name" value="ADP-ribosylation"/>
    <property type="match status" value="1"/>
</dbReference>
<name>A0A8S2G2E7_9BILA</name>
<comment type="caution">
    <text evidence="2">The sequence shown here is derived from an EMBL/GenBank/DDBJ whole genome shotgun (WGS) entry which is preliminary data.</text>
</comment>
<dbReference type="Gene3D" id="3.90.176.10">
    <property type="entry name" value="Toxin ADP-ribosyltransferase, Chain A, domain 1"/>
    <property type="match status" value="1"/>
</dbReference>
<dbReference type="Pfam" id="PF03496">
    <property type="entry name" value="ADPrib_exo_Tox"/>
    <property type="match status" value="1"/>
</dbReference>
<evidence type="ECO:0000313" key="2">
    <source>
        <dbReference type="EMBL" id="CAF1599311.1"/>
    </source>
</evidence>
<dbReference type="PROSITE" id="PS51996">
    <property type="entry name" value="TR_MART"/>
    <property type="match status" value="1"/>
</dbReference>
<sequence length="207" mass="24091">MTAQQAAKEEMIAKLKEYYHDNKPQLKQVEEFDQAYSSEDVIRWYVRPFIFRPITQALRTENAGQIHAYRFLINDLRLMILQEYEQIKGSVEHLTVYRGGQFSNDEFEQMKKNIGNTLTKNEFLSTTRTREIALMFANSYDPTSDRKSVLFEITFGANSSAVFADISRRGDYPDESEILFDLGTTFEIQSIDLEEASNLWIIKLKAN</sequence>
<evidence type="ECO:0000313" key="4">
    <source>
        <dbReference type="Proteomes" id="UP000677228"/>
    </source>
</evidence>
<dbReference type="Proteomes" id="UP000682733">
    <property type="component" value="Unassembled WGS sequence"/>
</dbReference>
<dbReference type="InterPro" id="IPR003540">
    <property type="entry name" value="ADP-ribosyltransferase"/>
</dbReference>
<accession>A0A8S2G2E7</accession>
<dbReference type="GO" id="GO:0005576">
    <property type="term" value="C:extracellular region"/>
    <property type="evidence" value="ECO:0007669"/>
    <property type="project" value="InterPro"/>
</dbReference>
<evidence type="ECO:0000259" key="1">
    <source>
        <dbReference type="Pfam" id="PF03496"/>
    </source>
</evidence>
<evidence type="ECO:0000313" key="3">
    <source>
        <dbReference type="EMBL" id="CAF4407180.1"/>
    </source>
</evidence>
<proteinExistence type="predicted"/>
<dbReference type="EMBL" id="CAJNOK010050225">
    <property type="protein sequence ID" value="CAF1599311.1"/>
    <property type="molecule type" value="Genomic_DNA"/>
</dbReference>
<feature type="domain" description="ADP ribosyltransferase" evidence="1">
    <location>
        <begin position="88"/>
        <end position="198"/>
    </location>
</feature>
<dbReference type="EMBL" id="CAJOBA010073946">
    <property type="protein sequence ID" value="CAF4407180.1"/>
    <property type="molecule type" value="Genomic_DNA"/>
</dbReference>